<keyword evidence="3" id="KW-0732">Signal</keyword>
<accession>A0AAD7ADT7</accession>
<dbReference type="AlphaFoldDB" id="A0AAD7ADT7"/>
<evidence type="ECO:0000313" key="4">
    <source>
        <dbReference type="EMBL" id="KAJ7355928.1"/>
    </source>
</evidence>
<evidence type="ECO:0000313" key="5">
    <source>
        <dbReference type="Proteomes" id="UP001218218"/>
    </source>
</evidence>
<feature type="region of interest" description="Disordered" evidence="2">
    <location>
        <begin position="245"/>
        <end position="267"/>
    </location>
</feature>
<dbReference type="Proteomes" id="UP001218218">
    <property type="component" value="Unassembled WGS sequence"/>
</dbReference>
<feature type="signal peptide" evidence="3">
    <location>
        <begin position="1"/>
        <end position="17"/>
    </location>
</feature>
<feature type="chain" id="PRO_5042286211" evidence="3">
    <location>
        <begin position="18"/>
        <end position="380"/>
    </location>
</feature>
<gene>
    <name evidence="4" type="ORF">DFH08DRAFT_1076895</name>
</gene>
<reference evidence="4" key="1">
    <citation type="submission" date="2023-03" db="EMBL/GenBank/DDBJ databases">
        <title>Massive genome expansion in bonnet fungi (Mycena s.s.) driven by repeated elements and novel gene families across ecological guilds.</title>
        <authorList>
            <consortium name="Lawrence Berkeley National Laboratory"/>
            <person name="Harder C.B."/>
            <person name="Miyauchi S."/>
            <person name="Viragh M."/>
            <person name="Kuo A."/>
            <person name="Thoen E."/>
            <person name="Andreopoulos B."/>
            <person name="Lu D."/>
            <person name="Skrede I."/>
            <person name="Drula E."/>
            <person name="Henrissat B."/>
            <person name="Morin E."/>
            <person name="Kohler A."/>
            <person name="Barry K."/>
            <person name="LaButti K."/>
            <person name="Morin E."/>
            <person name="Salamov A."/>
            <person name="Lipzen A."/>
            <person name="Mereny Z."/>
            <person name="Hegedus B."/>
            <person name="Baldrian P."/>
            <person name="Stursova M."/>
            <person name="Weitz H."/>
            <person name="Taylor A."/>
            <person name="Grigoriev I.V."/>
            <person name="Nagy L.G."/>
            <person name="Martin F."/>
            <person name="Kauserud H."/>
        </authorList>
    </citation>
    <scope>NUCLEOTIDE SEQUENCE</scope>
    <source>
        <strain evidence="4">CBHHK002</strain>
    </source>
</reference>
<feature type="coiled-coil region" evidence="1">
    <location>
        <begin position="342"/>
        <end position="369"/>
    </location>
</feature>
<comment type="caution">
    <text evidence="4">The sequence shown here is derived from an EMBL/GenBank/DDBJ whole genome shotgun (WGS) entry which is preliminary data.</text>
</comment>
<evidence type="ECO:0000256" key="3">
    <source>
        <dbReference type="SAM" id="SignalP"/>
    </source>
</evidence>
<dbReference type="EMBL" id="JARIHO010000009">
    <property type="protein sequence ID" value="KAJ7355928.1"/>
    <property type="molecule type" value="Genomic_DNA"/>
</dbReference>
<evidence type="ECO:0000256" key="2">
    <source>
        <dbReference type="SAM" id="MobiDB-lite"/>
    </source>
</evidence>
<name>A0AAD7ADT7_9AGAR</name>
<organism evidence="4 5">
    <name type="scientific">Mycena albidolilacea</name>
    <dbReference type="NCBI Taxonomy" id="1033008"/>
    <lineage>
        <taxon>Eukaryota</taxon>
        <taxon>Fungi</taxon>
        <taxon>Dikarya</taxon>
        <taxon>Basidiomycota</taxon>
        <taxon>Agaricomycotina</taxon>
        <taxon>Agaricomycetes</taxon>
        <taxon>Agaricomycetidae</taxon>
        <taxon>Agaricales</taxon>
        <taxon>Marasmiineae</taxon>
        <taxon>Mycenaceae</taxon>
        <taxon>Mycena</taxon>
    </lineage>
</organism>
<feature type="region of interest" description="Disordered" evidence="2">
    <location>
        <begin position="156"/>
        <end position="183"/>
    </location>
</feature>
<keyword evidence="1" id="KW-0175">Coiled coil</keyword>
<sequence>MLTTWLAAIALLSYVVADSETVTSILIPDQFNSLAGAIHGDILGVAQEPDSVVSTAPVHISHTQVAQCGKGVLCASFQATLVEGADYLYYTYTVALHNPLIDTALSSLAGDIEACVFVKSFHARLRPRHHLALGTPVEIQIVETGAPAQSASALSAQPGLSSSFPSTTVPAPSTSPPSSTAPSLVSRRQTLYTYEARTSLYRALLFLSIHHSFSIPILVSAIQYGTILAATLPLHPCAFPRLQEKAPRRPHRQVSLRSSLQPAADPTKDDWALTHSFGIPSGETRLQAVPSELLAAEEKQALHTVIGEEDERERRMGSIEQEISADFRATSSTGHTDSITRNDQMLEEIRMLRNQIDTIQQQQQEIQAVISPGLPEYTPR</sequence>
<evidence type="ECO:0000256" key="1">
    <source>
        <dbReference type="SAM" id="Coils"/>
    </source>
</evidence>
<protein>
    <submittedName>
        <fullName evidence="4">Uncharacterized protein</fullName>
    </submittedName>
</protein>
<proteinExistence type="predicted"/>
<keyword evidence="5" id="KW-1185">Reference proteome</keyword>